<comment type="caution">
    <text evidence="9">The sequence shown here is derived from an EMBL/GenBank/DDBJ whole genome shotgun (WGS) entry which is preliminary data.</text>
</comment>
<feature type="compositionally biased region" description="Basic and acidic residues" evidence="7">
    <location>
        <begin position="295"/>
        <end position="330"/>
    </location>
</feature>
<dbReference type="EMBL" id="AFHV02003062">
    <property type="protein sequence ID" value="PUA84733.1"/>
    <property type="molecule type" value="Genomic_DNA"/>
</dbReference>
<reference evidence="9 10" key="1">
    <citation type="journal article" date="2016" name="Nat. Commun.">
        <title>Local admixture of amplified and diversified secreted pathogenesis determinants shapes mosaic Toxoplasma gondii genomes.</title>
        <authorList>
            <person name="Lorenzi H."/>
            <person name="Khan A."/>
            <person name="Behnke M.S."/>
            <person name="Namasivayam S."/>
            <person name="Swapna L.S."/>
            <person name="Hadjithomas M."/>
            <person name="Karamycheva S."/>
            <person name="Pinney D."/>
            <person name="Brunk B.P."/>
            <person name="Ajioka J.W."/>
            <person name="Ajzenberg D."/>
            <person name="Boothroyd J.C."/>
            <person name="Boyle J.P."/>
            <person name="Darde M.L."/>
            <person name="Diaz-Miranda M.A."/>
            <person name="Dubey J.P."/>
            <person name="Fritz H.M."/>
            <person name="Gennari S.M."/>
            <person name="Gregory B.D."/>
            <person name="Kim K."/>
            <person name="Saeij J.P."/>
            <person name="Su C."/>
            <person name="White M.W."/>
            <person name="Zhu X.Q."/>
            <person name="Howe D.K."/>
            <person name="Rosenthal B.M."/>
            <person name="Grigg M.E."/>
            <person name="Parkinson J."/>
            <person name="Liu L."/>
            <person name="Kissinger J.C."/>
            <person name="Roos D.S."/>
            <person name="Sibley L.D."/>
        </authorList>
    </citation>
    <scope>NUCLEOTIDE SEQUENCE [LARGE SCALE GENOMIC DNA]</scope>
    <source>
        <strain evidence="9 10">TgCATBr9</strain>
    </source>
</reference>
<dbReference type="VEuPathDB" id="ToxoDB:TGBR9_384390"/>
<evidence type="ECO:0000256" key="1">
    <source>
        <dbReference type="ARBA" id="ARBA00006835"/>
    </source>
</evidence>
<dbReference type="InterPro" id="IPR015712">
    <property type="entry name" value="DNA-dir_RNA_pol_su2"/>
</dbReference>
<dbReference type="Gene3D" id="3.90.1110.10">
    <property type="entry name" value="RNA polymerase Rpb2, domain 2"/>
    <property type="match status" value="1"/>
</dbReference>
<dbReference type="Gene3D" id="3.90.1100.10">
    <property type="match status" value="1"/>
</dbReference>
<dbReference type="SUPFAM" id="SSF64484">
    <property type="entry name" value="beta and beta-prime subunits of DNA dependent RNA-polymerase"/>
    <property type="match status" value="1"/>
</dbReference>
<dbReference type="EC" id="2.7.7.6" evidence="2"/>
<sequence length="343" mass="37784">MSLYLCRLKQLGVLSRLGGPDIKLAISSVSIGAPVRFDAAGARLQPGVGGSGDDQLLLPKHCREAHITYGAPLKVSFVRSDRRDGAALKKEVVVGMAPLMVRSKLCSTRGMSPAELQRAGEDVDDGGGYFIINGNERVIRFVVQQRTNFPIALKRPAFANRDAFCTPYAVLLRSQRYDGTSTSNILLDTEDGRCTYRILLNRQEYFCGFFLLLRCLAGNLSLAQLKAKLLEGCWDDAADATARSQLVEELWGQEATFADSDVLENRVGASRKHTGDPRRLGGPQREALRPHRRGPGREPGRERGECRGGRQATERTTRGEKSWKATRGREGVWNARHGMGEAE</sequence>
<keyword evidence="4" id="KW-0808">Transferase</keyword>
<evidence type="ECO:0000313" key="10">
    <source>
        <dbReference type="Proteomes" id="UP000244488"/>
    </source>
</evidence>
<feature type="region of interest" description="Disordered" evidence="7">
    <location>
        <begin position="267"/>
        <end position="343"/>
    </location>
</feature>
<dbReference type="GO" id="GO:0000428">
    <property type="term" value="C:DNA-directed RNA polymerase complex"/>
    <property type="evidence" value="ECO:0007669"/>
    <property type="project" value="UniProtKB-KW"/>
</dbReference>
<evidence type="ECO:0000256" key="6">
    <source>
        <dbReference type="ARBA" id="ARBA00023163"/>
    </source>
</evidence>
<proteinExistence type="inferred from homology"/>
<dbReference type="GO" id="GO:0003677">
    <property type="term" value="F:DNA binding"/>
    <property type="evidence" value="ECO:0007669"/>
    <property type="project" value="InterPro"/>
</dbReference>
<evidence type="ECO:0000256" key="7">
    <source>
        <dbReference type="SAM" id="MobiDB-lite"/>
    </source>
</evidence>
<protein>
    <recommendedName>
        <fullName evidence="2">DNA-directed RNA polymerase</fullName>
        <ecNumber evidence="2">2.7.7.6</ecNumber>
    </recommendedName>
</protein>
<keyword evidence="3 9" id="KW-0240">DNA-directed RNA polymerase</keyword>
<evidence type="ECO:0000259" key="8">
    <source>
        <dbReference type="Pfam" id="PF04563"/>
    </source>
</evidence>
<gene>
    <name evidence="9" type="ORF">TGBR9_384390</name>
</gene>
<dbReference type="GO" id="GO:0003899">
    <property type="term" value="F:DNA-directed RNA polymerase activity"/>
    <property type="evidence" value="ECO:0007669"/>
    <property type="project" value="UniProtKB-EC"/>
</dbReference>
<dbReference type="Proteomes" id="UP000244488">
    <property type="component" value="Unassembled WGS sequence"/>
</dbReference>
<evidence type="ECO:0000313" key="9">
    <source>
        <dbReference type="EMBL" id="PUA84733.1"/>
    </source>
</evidence>
<dbReference type="Pfam" id="PF04563">
    <property type="entry name" value="RNA_pol_Rpb2_1"/>
    <property type="match status" value="1"/>
</dbReference>
<dbReference type="GO" id="GO:0006351">
    <property type="term" value="P:DNA-templated transcription"/>
    <property type="evidence" value="ECO:0007669"/>
    <property type="project" value="InterPro"/>
</dbReference>
<dbReference type="GO" id="GO:0032549">
    <property type="term" value="F:ribonucleoside binding"/>
    <property type="evidence" value="ECO:0007669"/>
    <property type="project" value="InterPro"/>
</dbReference>
<evidence type="ECO:0000256" key="2">
    <source>
        <dbReference type="ARBA" id="ARBA00012418"/>
    </source>
</evidence>
<feature type="domain" description="RNA polymerase beta subunit protrusion" evidence="8">
    <location>
        <begin position="51"/>
        <end position="229"/>
    </location>
</feature>
<dbReference type="AlphaFoldDB" id="A0A2T6IHC3"/>
<dbReference type="PANTHER" id="PTHR20856">
    <property type="entry name" value="DNA-DIRECTED RNA POLYMERASE I SUBUNIT 2"/>
    <property type="match status" value="1"/>
</dbReference>
<evidence type="ECO:0000256" key="5">
    <source>
        <dbReference type="ARBA" id="ARBA00022695"/>
    </source>
</evidence>
<keyword evidence="5" id="KW-0548">Nucleotidyltransferase</keyword>
<name>A0A2T6IHC3_TOXGO</name>
<evidence type="ECO:0000256" key="3">
    <source>
        <dbReference type="ARBA" id="ARBA00022478"/>
    </source>
</evidence>
<organism evidence="9 10">
    <name type="scientific">Toxoplasma gondii TgCATBr9</name>
    <dbReference type="NCBI Taxonomy" id="943120"/>
    <lineage>
        <taxon>Eukaryota</taxon>
        <taxon>Sar</taxon>
        <taxon>Alveolata</taxon>
        <taxon>Apicomplexa</taxon>
        <taxon>Conoidasida</taxon>
        <taxon>Coccidia</taxon>
        <taxon>Eucoccidiorida</taxon>
        <taxon>Eimeriorina</taxon>
        <taxon>Sarcocystidae</taxon>
        <taxon>Toxoplasma</taxon>
    </lineage>
</organism>
<accession>A0A2T6IHC3</accession>
<evidence type="ECO:0000256" key="4">
    <source>
        <dbReference type="ARBA" id="ARBA00022679"/>
    </source>
</evidence>
<dbReference type="InterPro" id="IPR037034">
    <property type="entry name" value="RNA_pol_Rpb2_2_sf"/>
</dbReference>
<keyword evidence="6" id="KW-0804">Transcription</keyword>
<dbReference type="InterPro" id="IPR007644">
    <property type="entry name" value="RNA_pol_bsu_protrusion"/>
</dbReference>
<comment type="similarity">
    <text evidence="1">Belongs to the RNA polymerase beta chain family.</text>
</comment>